<sequence length="496" mass="57844">MHNKQNKNRLQNSPLLFLLTLAIAIRIYNINSPIIGIHSWRQSDTAAMARNFYENNFNLFYPQIDWGGNSPGYCETEFPIYSFIVALIYKIFGGVSEFWGRFFSILCFLVALYFLYQLIVKILDQKTASWSCLFFVILPLNVYYSRTFQPESMLLMCSVIGIYYFINWLDFEKQQDLILSGSFVALACLIKVLPIIYLGIPIFYLAWAKYNIRVFYQISLWIYSILILMSVAAWYYHAHQLFLDYGNTFGFWSGSTNRYNYNIVLSWRFWTEIFFRTVVRHFAIFGFPIFLLGLFITRKTRQEYVLDIWLISVILTWVLVPITSLVHEYYQLQFMLPAVIFMGKACSYYLEQAAGQFNYKKAILGCLCLTVAAGSVIYTVDYMFKERTDKSAVFQLAQQVKANTKSESLIIATTASDPTLLYLSHRKGWLINHNDVTEEFILSKAKLGAKYLVGSFNFIESYNLFVDDNQKQKVQTFLKKYPNVLKDGKNFIAELP</sequence>
<reference evidence="10 11" key="1">
    <citation type="journal article" date="2020" name="ISME J.">
        <title>Comparative genomics reveals insights into cyanobacterial evolution and habitat adaptation.</title>
        <authorList>
            <person name="Chen M.Y."/>
            <person name="Teng W.K."/>
            <person name="Zhao L."/>
            <person name="Hu C.X."/>
            <person name="Zhou Y.K."/>
            <person name="Han B.P."/>
            <person name="Song L.R."/>
            <person name="Shu W.S."/>
        </authorList>
    </citation>
    <scope>NUCLEOTIDE SEQUENCE [LARGE SCALE GENOMIC DNA]</scope>
    <source>
        <strain evidence="10 11">FACHB-252</strain>
    </source>
</reference>
<evidence type="ECO:0000256" key="5">
    <source>
        <dbReference type="ARBA" id="ARBA00022692"/>
    </source>
</evidence>
<keyword evidence="2" id="KW-1003">Cell membrane</keyword>
<evidence type="ECO:0000256" key="7">
    <source>
        <dbReference type="ARBA" id="ARBA00023136"/>
    </source>
</evidence>
<feature type="transmembrane region" description="Helical" evidence="8">
    <location>
        <begin position="362"/>
        <end position="384"/>
    </location>
</feature>
<evidence type="ECO:0000256" key="4">
    <source>
        <dbReference type="ARBA" id="ARBA00022679"/>
    </source>
</evidence>
<name>A0ABR8HBC8_NOSPU</name>
<dbReference type="EMBL" id="JACJTC010000012">
    <property type="protein sequence ID" value="MBD2613112.1"/>
    <property type="molecule type" value="Genomic_DNA"/>
</dbReference>
<feature type="transmembrane region" description="Helical" evidence="8">
    <location>
        <begin position="183"/>
        <end position="207"/>
    </location>
</feature>
<feature type="transmembrane region" description="Helical" evidence="8">
    <location>
        <begin position="214"/>
        <end position="236"/>
    </location>
</feature>
<evidence type="ECO:0000259" key="9">
    <source>
        <dbReference type="Pfam" id="PF13231"/>
    </source>
</evidence>
<protein>
    <submittedName>
        <fullName evidence="10">Glycosyltransferase family 39 protein</fullName>
    </submittedName>
</protein>
<feature type="domain" description="Glycosyltransferase RgtA/B/C/D-like" evidence="9">
    <location>
        <begin position="79"/>
        <end position="235"/>
    </location>
</feature>
<feature type="transmembrane region" description="Helical" evidence="8">
    <location>
        <begin position="332"/>
        <end position="350"/>
    </location>
</feature>
<evidence type="ECO:0000256" key="1">
    <source>
        <dbReference type="ARBA" id="ARBA00004651"/>
    </source>
</evidence>
<feature type="transmembrane region" description="Helical" evidence="8">
    <location>
        <begin position="308"/>
        <end position="326"/>
    </location>
</feature>
<feature type="transmembrane region" description="Helical" evidence="8">
    <location>
        <begin position="12"/>
        <end position="30"/>
    </location>
</feature>
<keyword evidence="6 8" id="KW-1133">Transmembrane helix</keyword>
<organism evidence="10 11">
    <name type="scientific">Nostoc punctiforme FACHB-252</name>
    <dbReference type="NCBI Taxonomy" id="1357509"/>
    <lineage>
        <taxon>Bacteria</taxon>
        <taxon>Bacillati</taxon>
        <taxon>Cyanobacteriota</taxon>
        <taxon>Cyanophyceae</taxon>
        <taxon>Nostocales</taxon>
        <taxon>Nostocaceae</taxon>
        <taxon>Nostoc</taxon>
    </lineage>
</organism>
<feature type="transmembrane region" description="Helical" evidence="8">
    <location>
        <begin position="273"/>
        <end position="296"/>
    </location>
</feature>
<keyword evidence="7 8" id="KW-0472">Membrane</keyword>
<dbReference type="Pfam" id="PF13231">
    <property type="entry name" value="PMT_2"/>
    <property type="match status" value="1"/>
</dbReference>
<keyword evidence="5 8" id="KW-0812">Transmembrane</keyword>
<evidence type="ECO:0000313" key="10">
    <source>
        <dbReference type="EMBL" id="MBD2613112.1"/>
    </source>
</evidence>
<accession>A0ABR8HBC8</accession>
<dbReference type="Proteomes" id="UP000606396">
    <property type="component" value="Unassembled WGS sequence"/>
</dbReference>
<dbReference type="InterPro" id="IPR038731">
    <property type="entry name" value="RgtA/B/C-like"/>
</dbReference>
<evidence type="ECO:0000256" key="3">
    <source>
        <dbReference type="ARBA" id="ARBA00022676"/>
    </source>
</evidence>
<gene>
    <name evidence="10" type="ORF">H6G94_17835</name>
</gene>
<dbReference type="InterPro" id="IPR050297">
    <property type="entry name" value="LipidA_mod_glycosyltrf_83"/>
</dbReference>
<dbReference type="RefSeq" id="WP_190950470.1">
    <property type="nucleotide sequence ID" value="NZ_JACJTC010000012.1"/>
</dbReference>
<evidence type="ECO:0000256" key="6">
    <source>
        <dbReference type="ARBA" id="ARBA00022989"/>
    </source>
</evidence>
<keyword evidence="4" id="KW-0808">Transferase</keyword>
<comment type="caution">
    <text evidence="10">The sequence shown here is derived from an EMBL/GenBank/DDBJ whole genome shotgun (WGS) entry which is preliminary data.</text>
</comment>
<dbReference type="PANTHER" id="PTHR33908">
    <property type="entry name" value="MANNOSYLTRANSFERASE YKCB-RELATED"/>
    <property type="match status" value="1"/>
</dbReference>
<feature type="transmembrane region" description="Helical" evidence="8">
    <location>
        <begin position="152"/>
        <end position="171"/>
    </location>
</feature>
<keyword evidence="3" id="KW-0328">Glycosyltransferase</keyword>
<keyword evidence="11" id="KW-1185">Reference proteome</keyword>
<dbReference type="PANTHER" id="PTHR33908:SF11">
    <property type="entry name" value="MEMBRANE PROTEIN"/>
    <property type="match status" value="1"/>
</dbReference>
<proteinExistence type="predicted"/>
<evidence type="ECO:0000256" key="2">
    <source>
        <dbReference type="ARBA" id="ARBA00022475"/>
    </source>
</evidence>
<comment type="subcellular location">
    <subcellularLocation>
        <location evidence="1">Cell membrane</location>
        <topology evidence="1">Multi-pass membrane protein</topology>
    </subcellularLocation>
</comment>
<feature type="transmembrane region" description="Helical" evidence="8">
    <location>
        <begin position="128"/>
        <end position="145"/>
    </location>
</feature>
<feature type="transmembrane region" description="Helical" evidence="8">
    <location>
        <begin position="102"/>
        <end position="122"/>
    </location>
</feature>
<evidence type="ECO:0000256" key="8">
    <source>
        <dbReference type="SAM" id="Phobius"/>
    </source>
</evidence>
<evidence type="ECO:0000313" key="11">
    <source>
        <dbReference type="Proteomes" id="UP000606396"/>
    </source>
</evidence>